<evidence type="ECO:0000313" key="1">
    <source>
        <dbReference type="EMBL" id="SDZ29465.1"/>
    </source>
</evidence>
<name>A0A1H3RW05_9BACT</name>
<evidence type="ECO:0000313" key="2">
    <source>
        <dbReference type="Proteomes" id="UP000199663"/>
    </source>
</evidence>
<dbReference type="EMBL" id="FNQC01000009">
    <property type="protein sequence ID" value="SDZ29465.1"/>
    <property type="molecule type" value="Genomic_DNA"/>
</dbReference>
<proteinExistence type="predicted"/>
<dbReference type="Proteomes" id="UP000199663">
    <property type="component" value="Unassembled WGS sequence"/>
</dbReference>
<protein>
    <submittedName>
        <fullName evidence="1">Uncharacterized protein</fullName>
    </submittedName>
</protein>
<keyword evidence="2" id="KW-1185">Reference proteome</keyword>
<accession>A0A1H3RW05</accession>
<organism evidence="1 2">
    <name type="scientific">Rhodonellum ikkaensis</name>
    <dbReference type="NCBI Taxonomy" id="336829"/>
    <lineage>
        <taxon>Bacteria</taxon>
        <taxon>Pseudomonadati</taxon>
        <taxon>Bacteroidota</taxon>
        <taxon>Cytophagia</taxon>
        <taxon>Cytophagales</taxon>
        <taxon>Cytophagaceae</taxon>
        <taxon>Rhodonellum</taxon>
    </lineage>
</organism>
<comment type="caution">
    <text evidence="1">The sequence shown here is derived from an EMBL/GenBank/DDBJ whole genome shotgun (WGS) entry which is preliminary data.</text>
</comment>
<sequence>MPKKKYFFERKTGSGEGFFRVKTNSVLSIHSYLHTICTILAMHLAGKAFVEWEVFRMEVKSLYRLAGGFLKHPDVIDFHLLWKNGACIWIPHIVTPYGNIKQ</sequence>
<gene>
    <name evidence="1" type="ORF">SAMN05444412_109141</name>
</gene>
<reference evidence="1 2" key="1">
    <citation type="submission" date="2016-10" db="EMBL/GenBank/DDBJ databases">
        <authorList>
            <person name="Varghese N."/>
            <person name="Submissions S."/>
        </authorList>
    </citation>
    <scope>NUCLEOTIDE SEQUENCE [LARGE SCALE GENOMIC DNA]</scope>
    <source>
        <strain evidence="1 2">DSM 17997</strain>
    </source>
</reference>